<dbReference type="AlphaFoldDB" id="A0A2I0UT51"/>
<dbReference type="InterPro" id="IPR000477">
    <property type="entry name" value="RT_dom"/>
</dbReference>
<reference evidence="3" key="1">
    <citation type="submission" date="2017-11" db="EMBL/GenBank/DDBJ databases">
        <authorList>
            <person name="Lima N.C."/>
            <person name="Parody-Merino A.M."/>
            <person name="Battley P.F."/>
            <person name="Fidler A.E."/>
            <person name="Prosdocimi F."/>
        </authorList>
    </citation>
    <scope>NUCLEOTIDE SEQUENCE [LARGE SCALE GENOMIC DNA]</scope>
</reference>
<proteinExistence type="predicted"/>
<sequence length="265" mass="30288">MGKGRATGIIYLDLCKPFDTVPHNILVSKMDRYGFDGWTTQWVRNWLDGCTQRVAVNISMSRQRPAMSDVPQGSILGSGLFNIFASDMDSGPECTLSKFEDDTKLSGVADTVEGRDAIQRDRLNRWACANLMKFNKAKCMILRLGWGNLKHEYRLGREWTENSPAKKDFGVLVDDKLNMSQQCALTDQKANHILGCIKRSMASRSREMILHLDSALMRPHLEYCIQLWVLQHKKDPLECVQRRPTKMIRGMEPISCEERLESWGC</sequence>
<evidence type="ECO:0000313" key="2">
    <source>
        <dbReference type="EMBL" id="PKU49198.1"/>
    </source>
</evidence>
<evidence type="ECO:0000313" key="3">
    <source>
        <dbReference type="Proteomes" id="UP000233556"/>
    </source>
</evidence>
<protein>
    <recommendedName>
        <fullName evidence="1">Reverse transcriptase domain-containing protein</fullName>
    </recommendedName>
</protein>
<dbReference type="PROSITE" id="PS50878">
    <property type="entry name" value="RT_POL"/>
    <property type="match status" value="1"/>
</dbReference>
<name>A0A2I0UT51_LIMLA</name>
<dbReference type="EMBL" id="KZ505641">
    <property type="protein sequence ID" value="PKU49198.1"/>
    <property type="molecule type" value="Genomic_DNA"/>
</dbReference>
<gene>
    <name evidence="2" type="ORF">llap_510</name>
</gene>
<dbReference type="PANTHER" id="PTHR33332">
    <property type="entry name" value="REVERSE TRANSCRIPTASE DOMAIN-CONTAINING PROTEIN"/>
    <property type="match status" value="1"/>
</dbReference>
<feature type="domain" description="Reverse transcriptase" evidence="1">
    <location>
        <begin position="1"/>
        <end position="173"/>
    </location>
</feature>
<evidence type="ECO:0000259" key="1">
    <source>
        <dbReference type="PROSITE" id="PS50878"/>
    </source>
</evidence>
<dbReference type="OrthoDB" id="416454at2759"/>
<reference evidence="3" key="2">
    <citation type="submission" date="2017-12" db="EMBL/GenBank/DDBJ databases">
        <title>Genome sequence of the Bar-tailed Godwit (Limosa lapponica baueri).</title>
        <authorList>
            <person name="Lima N.C.B."/>
            <person name="Parody-Merino A.M."/>
            <person name="Battley P.F."/>
            <person name="Fidler A.E."/>
            <person name="Prosdocimi F."/>
        </authorList>
    </citation>
    <scope>NUCLEOTIDE SEQUENCE [LARGE SCALE GENOMIC DNA]</scope>
</reference>
<keyword evidence="3" id="KW-1185">Reference proteome</keyword>
<dbReference type="Proteomes" id="UP000233556">
    <property type="component" value="Unassembled WGS sequence"/>
</dbReference>
<dbReference type="Pfam" id="PF00078">
    <property type="entry name" value="RVT_1"/>
    <property type="match status" value="1"/>
</dbReference>
<accession>A0A2I0UT51</accession>
<organism evidence="2 3">
    <name type="scientific">Limosa lapponica baueri</name>
    <dbReference type="NCBI Taxonomy" id="1758121"/>
    <lineage>
        <taxon>Eukaryota</taxon>
        <taxon>Metazoa</taxon>
        <taxon>Chordata</taxon>
        <taxon>Craniata</taxon>
        <taxon>Vertebrata</taxon>
        <taxon>Euteleostomi</taxon>
        <taxon>Archelosauria</taxon>
        <taxon>Archosauria</taxon>
        <taxon>Dinosauria</taxon>
        <taxon>Saurischia</taxon>
        <taxon>Theropoda</taxon>
        <taxon>Coelurosauria</taxon>
        <taxon>Aves</taxon>
        <taxon>Neognathae</taxon>
        <taxon>Neoaves</taxon>
        <taxon>Charadriiformes</taxon>
        <taxon>Scolopacidae</taxon>
        <taxon>Limosa</taxon>
    </lineage>
</organism>